<dbReference type="Proteomes" id="UP000594638">
    <property type="component" value="Unassembled WGS sequence"/>
</dbReference>
<reference evidence="2 3" key="1">
    <citation type="submission" date="2019-12" db="EMBL/GenBank/DDBJ databases">
        <authorList>
            <person name="Alioto T."/>
            <person name="Alioto T."/>
            <person name="Gomez Garrido J."/>
        </authorList>
    </citation>
    <scope>NUCLEOTIDE SEQUENCE [LARGE SCALE GENOMIC DNA]</scope>
</reference>
<comment type="caution">
    <text evidence="2">The sequence shown here is derived from an EMBL/GenBank/DDBJ whole genome shotgun (WGS) entry which is preliminary data.</text>
</comment>
<dbReference type="EMBL" id="CACTIH010002231">
    <property type="protein sequence ID" value="CAA2975113.1"/>
    <property type="molecule type" value="Genomic_DNA"/>
</dbReference>
<evidence type="ECO:0000313" key="2">
    <source>
        <dbReference type="EMBL" id="CAA2975113.1"/>
    </source>
</evidence>
<dbReference type="Gramene" id="OE9A039943T1">
    <property type="protein sequence ID" value="OE9A039943C1"/>
    <property type="gene ID" value="OE9A039943"/>
</dbReference>
<proteinExistence type="predicted"/>
<gene>
    <name evidence="2" type="ORF">OLEA9_A039943</name>
</gene>
<keyword evidence="3" id="KW-1185">Reference proteome</keyword>
<dbReference type="AlphaFoldDB" id="A0A8S0R7X3"/>
<sequence length="125" mass="13936">MKNLNEEQKCERQTRMEKGTEGDKIGRVDAIVAEPSGTEKLTDGIERISHESQTEQQVPLQIVEQSELVLANQNVVVMVEEAVTQQMQSENHCQDNNGLVEEGEIEPMTDCVQVRSLEEDGVVLG</sequence>
<protein>
    <submittedName>
        <fullName evidence="2">Uncharacterized protein</fullName>
    </submittedName>
</protein>
<organism evidence="2 3">
    <name type="scientific">Olea europaea subsp. europaea</name>
    <dbReference type="NCBI Taxonomy" id="158383"/>
    <lineage>
        <taxon>Eukaryota</taxon>
        <taxon>Viridiplantae</taxon>
        <taxon>Streptophyta</taxon>
        <taxon>Embryophyta</taxon>
        <taxon>Tracheophyta</taxon>
        <taxon>Spermatophyta</taxon>
        <taxon>Magnoliopsida</taxon>
        <taxon>eudicotyledons</taxon>
        <taxon>Gunneridae</taxon>
        <taxon>Pentapetalae</taxon>
        <taxon>asterids</taxon>
        <taxon>lamiids</taxon>
        <taxon>Lamiales</taxon>
        <taxon>Oleaceae</taxon>
        <taxon>Oleeae</taxon>
        <taxon>Olea</taxon>
    </lineage>
</organism>
<evidence type="ECO:0000313" key="3">
    <source>
        <dbReference type="Proteomes" id="UP000594638"/>
    </source>
</evidence>
<name>A0A8S0R7X3_OLEEU</name>
<evidence type="ECO:0000256" key="1">
    <source>
        <dbReference type="SAM" id="MobiDB-lite"/>
    </source>
</evidence>
<feature type="region of interest" description="Disordered" evidence="1">
    <location>
        <begin position="1"/>
        <end position="26"/>
    </location>
</feature>
<accession>A0A8S0R7X3</accession>